<sequence length="116" mass="12663">MTLLLMPDLVTLETCSQITSGVPDCQTFDQPVASSVRSIISNPPCKGLTGGHPPLHNGQAIPCLTLSHLSNSPVACFIHRRMSPEMELLADGLRNILDRRIPALLAEKNPRVVIWQ</sequence>
<comment type="caution">
    <text evidence="1">The sequence shown here is derived from an EMBL/GenBank/DDBJ whole genome shotgun (WGS) entry which is preliminary data.</text>
</comment>
<name>A0A428PZK5_9HYPO</name>
<protein>
    <submittedName>
        <fullName evidence="1">Uncharacterized protein</fullName>
    </submittedName>
</protein>
<gene>
    <name evidence="1" type="ORF">CEP54_007727</name>
</gene>
<keyword evidence="2" id="KW-1185">Reference proteome</keyword>
<dbReference type="Proteomes" id="UP000288168">
    <property type="component" value="Unassembled WGS sequence"/>
</dbReference>
<evidence type="ECO:0000313" key="2">
    <source>
        <dbReference type="Proteomes" id="UP000288168"/>
    </source>
</evidence>
<accession>A0A428PZK5</accession>
<dbReference type="AlphaFoldDB" id="A0A428PZK5"/>
<dbReference type="EMBL" id="NKCI01000073">
    <property type="protein sequence ID" value="RSL58484.1"/>
    <property type="molecule type" value="Genomic_DNA"/>
</dbReference>
<reference evidence="1 2" key="1">
    <citation type="submission" date="2017-06" db="EMBL/GenBank/DDBJ databases">
        <title>Comparative genomic analysis of Ambrosia Fusariam Clade fungi.</title>
        <authorList>
            <person name="Stajich J.E."/>
            <person name="Carrillo J."/>
            <person name="Kijimoto T."/>
            <person name="Eskalen A."/>
            <person name="O'Donnell K."/>
            <person name="Kasson M."/>
        </authorList>
    </citation>
    <scope>NUCLEOTIDE SEQUENCE [LARGE SCALE GENOMIC DNA]</scope>
    <source>
        <strain evidence="1 2">NRRL62584</strain>
    </source>
</reference>
<evidence type="ECO:0000313" key="1">
    <source>
        <dbReference type="EMBL" id="RSL58484.1"/>
    </source>
</evidence>
<organism evidence="1 2">
    <name type="scientific">Fusarium duplospermum</name>
    <dbReference type="NCBI Taxonomy" id="1325734"/>
    <lineage>
        <taxon>Eukaryota</taxon>
        <taxon>Fungi</taxon>
        <taxon>Dikarya</taxon>
        <taxon>Ascomycota</taxon>
        <taxon>Pezizomycotina</taxon>
        <taxon>Sordariomycetes</taxon>
        <taxon>Hypocreomycetidae</taxon>
        <taxon>Hypocreales</taxon>
        <taxon>Nectriaceae</taxon>
        <taxon>Fusarium</taxon>
        <taxon>Fusarium solani species complex</taxon>
    </lineage>
</organism>
<proteinExistence type="predicted"/>